<evidence type="ECO:0000256" key="8">
    <source>
        <dbReference type="PROSITE-ProRule" id="PRU00169"/>
    </source>
</evidence>
<organism evidence="13 14">
    <name type="scientific">Maritalea porphyrae</name>
    <dbReference type="NCBI Taxonomy" id="880732"/>
    <lineage>
        <taxon>Bacteria</taxon>
        <taxon>Pseudomonadati</taxon>
        <taxon>Pseudomonadota</taxon>
        <taxon>Alphaproteobacteria</taxon>
        <taxon>Hyphomicrobiales</taxon>
        <taxon>Devosiaceae</taxon>
        <taxon>Maritalea</taxon>
    </lineage>
</organism>
<dbReference type="Proteomes" id="UP001161405">
    <property type="component" value="Unassembled WGS sequence"/>
</dbReference>
<dbReference type="InterPro" id="IPR036061">
    <property type="entry name" value="CheW-like_dom_sf"/>
</dbReference>
<dbReference type="Pfam" id="PF02518">
    <property type="entry name" value="HATPase_c"/>
    <property type="match status" value="1"/>
</dbReference>
<dbReference type="PRINTS" id="PR00344">
    <property type="entry name" value="BCTRLSENSOR"/>
</dbReference>
<evidence type="ECO:0000256" key="3">
    <source>
        <dbReference type="ARBA" id="ARBA00022553"/>
    </source>
</evidence>
<dbReference type="SMART" id="SM00260">
    <property type="entry name" value="CheW"/>
    <property type="match status" value="1"/>
</dbReference>
<evidence type="ECO:0000259" key="11">
    <source>
        <dbReference type="PROSITE" id="PS50851"/>
    </source>
</evidence>
<evidence type="ECO:0000256" key="5">
    <source>
        <dbReference type="ARBA" id="ARBA00022777"/>
    </source>
</evidence>
<dbReference type="SMART" id="SM00448">
    <property type="entry name" value="REC"/>
    <property type="match status" value="1"/>
</dbReference>
<dbReference type="SMART" id="SM01231">
    <property type="entry name" value="H-kinase_dim"/>
    <property type="match status" value="1"/>
</dbReference>
<name>A0ABQ5UPH1_9HYPH</name>
<dbReference type="Pfam" id="PF01584">
    <property type="entry name" value="CheW"/>
    <property type="match status" value="1"/>
</dbReference>
<dbReference type="SUPFAM" id="SSF55874">
    <property type="entry name" value="ATPase domain of HSP90 chaperone/DNA topoisomerase II/histidine kinase"/>
    <property type="match status" value="1"/>
</dbReference>
<dbReference type="InterPro" id="IPR011006">
    <property type="entry name" value="CheY-like_superfamily"/>
</dbReference>
<dbReference type="InterPro" id="IPR001789">
    <property type="entry name" value="Sig_transdc_resp-reg_receiver"/>
</dbReference>
<dbReference type="EC" id="2.7.13.3" evidence="2"/>
<evidence type="ECO:0000256" key="2">
    <source>
        <dbReference type="ARBA" id="ARBA00012438"/>
    </source>
</evidence>
<dbReference type="Gene3D" id="3.40.50.2300">
    <property type="match status" value="1"/>
</dbReference>
<evidence type="ECO:0000256" key="4">
    <source>
        <dbReference type="ARBA" id="ARBA00022679"/>
    </source>
</evidence>
<feature type="domain" description="HPt" evidence="12">
    <location>
        <begin position="1"/>
        <end position="100"/>
    </location>
</feature>
<evidence type="ECO:0000256" key="6">
    <source>
        <dbReference type="ARBA" id="ARBA00023012"/>
    </source>
</evidence>
<dbReference type="RefSeq" id="WP_284361636.1">
    <property type="nucleotide sequence ID" value="NZ_BSNI01000001.1"/>
</dbReference>
<dbReference type="PROSITE" id="PS50109">
    <property type="entry name" value="HIS_KIN"/>
    <property type="match status" value="1"/>
</dbReference>
<dbReference type="InterPro" id="IPR051315">
    <property type="entry name" value="Bact_Chemotaxis_CheA"/>
</dbReference>
<dbReference type="CDD" id="cd00731">
    <property type="entry name" value="CheA_reg"/>
    <property type="match status" value="1"/>
</dbReference>
<dbReference type="SUPFAM" id="SSF47384">
    <property type="entry name" value="Homodimeric domain of signal transducing histidine kinase"/>
    <property type="match status" value="1"/>
</dbReference>
<dbReference type="PROSITE" id="PS50894">
    <property type="entry name" value="HPT"/>
    <property type="match status" value="1"/>
</dbReference>
<keyword evidence="6" id="KW-0902">Two-component regulatory system</keyword>
<feature type="domain" description="Response regulatory" evidence="10">
    <location>
        <begin position="734"/>
        <end position="851"/>
    </location>
</feature>
<dbReference type="InterPro" id="IPR036890">
    <property type="entry name" value="HATPase_C_sf"/>
</dbReference>
<feature type="domain" description="CheW-like" evidence="11">
    <location>
        <begin position="434"/>
        <end position="569"/>
    </location>
</feature>
<dbReference type="SUPFAM" id="SSF47226">
    <property type="entry name" value="Histidine-containing phosphotransfer domain, HPT domain"/>
    <property type="match status" value="1"/>
</dbReference>
<keyword evidence="4" id="KW-0808">Transferase</keyword>
<evidence type="ECO:0000256" key="1">
    <source>
        <dbReference type="ARBA" id="ARBA00000085"/>
    </source>
</evidence>
<dbReference type="Pfam" id="PF02895">
    <property type="entry name" value="H-kinase_dim"/>
    <property type="match status" value="1"/>
</dbReference>
<evidence type="ECO:0000259" key="10">
    <source>
        <dbReference type="PROSITE" id="PS50110"/>
    </source>
</evidence>
<dbReference type="Pfam" id="PF00072">
    <property type="entry name" value="Response_reg"/>
    <property type="match status" value="1"/>
</dbReference>
<keyword evidence="3 8" id="KW-0597">Phosphoprotein</keyword>
<dbReference type="CDD" id="cd00156">
    <property type="entry name" value="REC"/>
    <property type="match status" value="1"/>
</dbReference>
<reference evidence="13" key="2">
    <citation type="submission" date="2023-01" db="EMBL/GenBank/DDBJ databases">
        <title>Draft genome sequence of Maritalea porphyrae strain NBRC 107169.</title>
        <authorList>
            <person name="Sun Q."/>
            <person name="Mori K."/>
        </authorList>
    </citation>
    <scope>NUCLEOTIDE SEQUENCE</scope>
    <source>
        <strain evidence="13">NBRC 107169</strain>
    </source>
</reference>
<dbReference type="SUPFAM" id="SSF50341">
    <property type="entry name" value="CheW-like"/>
    <property type="match status" value="2"/>
</dbReference>
<evidence type="ECO:0000256" key="7">
    <source>
        <dbReference type="PROSITE-ProRule" id="PRU00110"/>
    </source>
</evidence>
<dbReference type="InterPro" id="IPR036641">
    <property type="entry name" value="HPT_dom_sf"/>
</dbReference>
<dbReference type="Gene3D" id="2.30.30.40">
    <property type="entry name" value="SH3 Domains"/>
    <property type="match status" value="1"/>
</dbReference>
<feature type="modified residue" description="4-aspartylphosphate" evidence="8">
    <location>
        <position position="784"/>
    </location>
</feature>
<comment type="catalytic activity">
    <reaction evidence="1">
        <text>ATP + protein L-histidine = ADP + protein N-phospho-L-histidine.</text>
        <dbReference type="EC" id="2.7.13.3"/>
    </reaction>
</comment>
<evidence type="ECO:0000313" key="14">
    <source>
        <dbReference type="Proteomes" id="UP001161405"/>
    </source>
</evidence>
<dbReference type="SMART" id="SM00387">
    <property type="entry name" value="HATPase_c"/>
    <property type="match status" value="1"/>
</dbReference>
<evidence type="ECO:0000259" key="9">
    <source>
        <dbReference type="PROSITE" id="PS50109"/>
    </source>
</evidence>
<dbReference type="InterPro" id="IPR036097">
    <property type="entry name" value="HisK_dim/P_sf"/>
</dbReference>
<protein>
    <recommendedName>
        <fullName evidence="2">histidine kinase</fullName>
        <ecNumber evidence="2">2.7.13.3</ecNumber>
    </recommendedName>
</protein>
<comment type="caution">
    <text evidence="13">The sequence shown here is derived from an EMBL/GenBank/DDBJ whole genome shotgun (WGS) entry which is preliminary data.</text>
</comment>
<dbReference type="InterPro" id="IPR037006">
    <property type="entry name" value="CheA-like_homodim_sf"/>
</dbReference>
<evidence type="ECO:0000259" key="12">
    <source>
        <dbReference type="PROSITE" id="PS50894"/>
    </source>
</evidence>
<dbReference type="CDD" id="cd00088">
    <property type="entry name" value="HPT"/>
    <property type="match status" value="1"/>
</dbReference>
<keyword evidence="14" id="KW-1185">Reference proteome</keyword>
<gene>
    <name evidence="13" type="ORF">GCM10007879_04390</name>
</gene>
<feature type="modified residue" description="Phosphohistidine" evidence="7">
    <location>
        <position position="44"/>
    </location>
</feature>
<dbReference type="CDD" id="cd16916">
    <property type="entry name" value="HATPase_CheA-like"/>
    <property type="match status" value="1"/>
</dbReference>
<dbReference type="SMART" id="SM00073">
    <property type="entry name" value="HPT"/>
    <property type="match status" value="1"/>
</dbReference>
<accession>A0ABQ5UPH1</accession>
<dbReference type="InterPro" id="IPR002545">
    <property type="entry name" value="CheW-lke_dom"/>
</dbReference>
<dbReference type="Pfam" id="PF01627">
    <property type="entry name" value="Hpt"/>
    <property type="match status" value="1"/>
</dbReference>
<dbReference type="PANTHER" id="PTHR43395:SF1">
    <property type="entry name" value="CHEMOTAXIS PROTEIN CHEA"/>
    <property type="match status" value="1"/>
</dbReference>
<dbReference type="PANTHER" id="PTHR43395">
    <property type="entry name" value="SENSOR HISTIDINE KINASE CHEA"/>
    <property type="match status" value="1"/>
</dbReference>
<reference evidence="13" key="1">
    <citation type="journal article" date="2014" name="Int. J. Syst. Evol. Microbiol.">
        <title>Complete genome of a new Firmicutes species belonging to the dominant human colonic microbiota ('Ruminococcus bicirculans') reveals two chromosomes and a selective capacity to utilize plant glucans.</title>
        <authorList>
            <consortium name="NISC Comparative Sequencing Program"/>
            <person name="Wegmann U."/>
            <person name="Louis P."/>
            <person name="Goesmann A."/>
            <person name="Henrissat B."/>
            <person name="Duncan S.H."/>
            <person name="Flint H.J."/>
        </authorList>
    </citation>
    <scope>NUCLEOTIDE SEQUENCE</scope>
    <source>
        <strain evidence="13">NBRC 107169</strain>
    </source>
</reference>
<dbReference type="PROSITE" id="PS50851">
    <property type="entry name" value="CHEW"/>
    <property type="match status" value="1"/>
</dbReference>
<dbReference type="InterPro" id="IPR003594">
    <property type="entry name" value="HATPase_dom"/>
</dbReference>
<keyword evidence="5" id="KW-0418">Kinase</keyword>
<proteinExistence type="predicted"/>
<dbReference type="EMBL" id="BSNI01000001">
    <property type="protein sequence ID" value="GLQ16190.1"/>
    <property type="molecule type" value="Genomic_DNA"/>
</dbReference>
<evidence type="ECO:0000313" key="13">
    <source>
        <dbReference type="EMBL" id="GLQ16190.1"/>
    </source>
</evidence>
<dbReference type="InterPro" id="IPR008207">
    <property type="entry name" value="Sig_transdc_His_kin_Hpt_dom"/>
</dbReference>
<dbReference type="PROSITE" id="PS50110">
    <property type="entry name" value="RESPONSE_REGULATORY"/>
    <property type="match status" value="1"/>
</dbReference>
<dbReference type="Gene3D" id="1.20.120.160">
    <property type="entry name" value="HPT domain"/>
    <property type="match status" value="1"/>
</dbReference>
<dbReference type="InterPro" id="IPR004358">
    <property type="entry name" value="Sig_transdc_His_kin-like_C"/>
</dbReference>
<dbReference type="InterPro" id="IPR005467">
    <property type="entry name" value="His_kinase_dom"/>
</dbReference>
<dbReference type="InterPro" id="IPR004105">
    <property type="entry name" value="CheA-like_dim"/>
</dbReference>
<dbReference type="SUPFAM" id="SSF52172">
    <property type="entry name" value="CheY-like"/>
    <property type="match status" value="1"/>
</dbReference>
<dbReference type="Gene3D" id="3.30.565.10">
    <property type="entry name" value="Histidine kinase-like ATPase, C-terminal domain"/>
    <property type="match status" value="1"/>
</dbReference>
<feature type="domain" description="Histidine kinase" evidence="9">
    <location>
        <begin position="182"/>
        <end position="432"/>
    </location>
</feature>
<sequence length="858" mass="93553">MDELLSDFLTETTESIEQVDAELVDFEKHPDDQEILRRIFRLVHTIKGTCGFLGLPRLEALTHAAENLMGKYRDGAPVVGDGVETILNSIDRVKLHLDVLASTGAEPDGDDEDLIDALNALASGPIETDRFDEEPHETAKPALDPLEAAFLAAPGPEDNVPETDAINSAKPKTVTSKTSGNTAPQAIRVQLPVLEGLMTMVSELVLTRNQLMAISRGREESEFNAPLQRLCSVTAELQDGVMKTRMQPISAAWQKMPRLIRDLSKELGKEILLEMSGEDTELDRQILEQIKDPLTHMVRNAADHGLEDAASRQASGKTPSGVVRLNAFHEGGQIVIEIADDGRGLDTERLKHKAREKSIVSDAELDGMTEGQIQQLIFHPGFSTASEVTSVSGRGVGMDVVRSNVELIGGTIDLKSQKGVGTTVSLKIPLTLAIVPALIIAVGQERFALPQRAVRELVRVNKKANRIEHLNGSLVLQLRDHLLPVVGMSDLLGVSPGAVPEEGYVVVTEVGQYCFGLLVDEVFHTEEIVVKPMMGALQGLKHFSGTTILGDGSVIMIMDPSGLASSVAQTEMGDLARTAQTPEEVDDGEHSTELLVFEARGGARQAVPLALVNRLETVKQCELEHVDGRYLLQYREALMPIQFLCDPPTYAERKMSMLVFEDRGYRLGIVVAQVLDIVADRLEIDVESKSQGYLGTAIIKGRATEILDMAHFMAVEHPKSFDRQADYAQSARRRMLYAEDSAFYRNMLVPIFKSAGFDVTVCEDGQAAFQVLNEGGYFDLIVTDIEMPGMDGFSLAQSIQQLPNAAQTPVIALSAYDGPNAKSRAQEVGLFDFVAKGDREHLTKAVSRAISLRGLEAA</sequence>
<dbReference type="Gene3D" id="1.10.287.560">
    <property type="entry name" value="Histidine kinase CheA-like, homodimeric domain"/>
    <property type="match status" value="1"/>
</dbReference>